<reference evidence="2 3" key="1">
    <citation type="submission" date="2024-10" db="EMBL/GenBank/DDBJ databases">
        <title>Updated reference genomes for cyclostephanoid diatoms.</title>
        <authorList>
            <person name="Roberts W.R."/>
            <person name="Alverson A.J."/>
        </authorList>
    </citation>
    <scope>NUCLEOTIDE SEQUENCE [LARGE SCALE GENOMIC DNA]</scope>
    <source>
        <strain evidence="2 3">AJA010-31</strain>
    </source>
</reference>
<dbReference type="Proteomes" id="UP001530400">
    <property type="component" value="Unassembled WGS sequence"/>
</dbReference>
<dbReference type="PANTHER" id="PTHR11538:SF104">
    <property type="entry name" value="25S RRNA (URIDINE-N(3))-METHYLTRANSFERASE BMT5-LIKE DOMAIN-CONTAINING PROTEIN"/>
    <property type="match status" value="1"/>
</dbReference>
<comment type="caution">
    <text evidence="2">The sequence shown here is derived from an EMBL/GenBank/DDBJ whole genome shotgun (WGS) entry which is preliminary data.</text>
</comment>
<organism evidence="2 3">
    <name type="scientific">Cyclotella atomus</name>
    <dbReference type="NCBI Taxonomy" id="382360"/>
    <lineage>
        <taxon>Eukaryota</taxon>
        <taxon>Sar</taxon>
        <taxon>Stramenopiles</taxon>
        <taxon>Ochrophyta</taxon>
        <taxon>Bacillariophyta</taxon>
        <taxon>Coscinodiscophyceae</taxon>
        <taxon>Thalassiosirophycidae</taxon>
        <taxon>Stephanodiscales</taxon>
        <taxon>Stephanodiscaceae</taxon>
        <taxon>Cyclotella</taxon>
    </lineage>
</organism>
<evidence type="ECO:0000259" key="1">
    <source>
        <dbReference type="Pfam" id="PF10354"/>
    </source>
</evidence>
<dbReference type="EMBL" id="JALLPJ020000216">
    <property type="protein sequence ID" value="KAL3798495.1"/>
    <property type="molecule type" value="Genomic_DNA"/>
</dbReference>
<gene>
    <name evidence="2" type="ORF">ACHAWO_011170</name>
</gene>
<dbReference type="AlphaFoldDB" id="A0ABD3QLF5"/>
<dbReference type="PROSITE" id="PS51257">
    <property type="entry name" value="PROKAR_LIPOPROTEIN"/>
    <property type="match status" value="1"/>
</dbReference>
<dbReference type="Pfam" id="PF10354">
    <property type="entry name" value="BMT5-like"/>
    <property type="match status" value="1"/>
</dbReference>
<feature type="domain" description="25S rRNA (uridine-N(3))-methyltransferase BMT5-like" evidence="1">
    <location>
        <begin position="101"/>
        <end position="254"/>
    </location>
</feature>
<name>A0ABD3QLF5_9STRA</name>
<proteinExistence type="predicted"/>
<protein>
    <recommendedName>
        <fullName evidence="1">25S rRNA (uridine-N(3))-methyltransferase BMT5-like domain-containing protein</fullName>
    </recommendedName>
</protein>
<keyword evidence="3" id="KW-1185">Reference proteome</keyword>
<dbReference type="InterPro" id="IPR019446">
    <property type="entry name" value="BMT5-like"/>
</dbReference>
<evidence type="ECO:0000313" key="2">
    <source>
        <dbReference type="EMBL" id="KAL3798495.1"/>
    </source>
</evidence>
<evidence type="ECO:0000313" key="3">
    <source>
        <dbReference type="Proteomes" id="UP001530400"/>
    </source>
</evidence>
<dbReference type="PANTHER" id="PTHR11538">
    <property type="entry name" value="PHENYLALANYL-TRNA SYNTHETASE"/>
    <property type="match status" value="1"/>
</dbReference>
<accession>A0ABD3QLF5</accession>
<sequence>MSTKRDTSNASHPTRNIDNLYCSTITYACAKSGCTSCAYKICNFDIALDVEFTRCVPNVRPECCPRAGDATKGGVKRSCEDHDDSSVENIILGYQKGMSVLTVGDGDFTFSLAVARLVCDKGSGRVVATSYEEEATLQKVYPDFESTLKELQGHNDVDVCYQVDATRLDDTLPKSLKSAQDGRQRKYHRIIWNFPCTAISSGQDGQNSAMEENKALVRQFVCNALPYLSLNGEIVVAHKTKPPYCQWGLEVVALEGLRNNTGTDEGERRGGDKEVSAANGIEFEYKGRVVFDKCLLKPYTPRKALDRKSFPCHDACFYVFGRSKVIAGDYQPTIPIQDEKESFNSVVPVTESMIGELRALHLRLAEAKQGDRSRKRRRKK</sequence>